<proteinExistence type="predicted"/>
<dbReference type="KEGG" id="rul:UC8_02260"/>
<keyword evidence="2" id="KW-1185">Reference proteome</keyword>
<dbReference type="Proteomes" id="UP000325286">
    <property type="component" value="Chromosome"/>
</dbReference>
<evidence type="ECO:0000313" key="1">
    <source>
        <dbReference type="EMBL" id="QEG38270.1"/>
    </source>
</evidence>
<accession>A0A5B9QL36</accession>
<reference evidence="1 2" key="1">
    <citation type="submission" date="2019-08" db="EMBL/GenBank/DDBJ databases">
        <title>Deep-cultivation of Planctomycetes and their phenomic and genomic characterization uncovers novel biology.</title>
        <authorList>
            <person name="Wiegand S."/>
            <person name="Jogler M."/>
            <person name="Boedeker C."/>
            <person name="Pinto D."/>
            <person name="Vollmers J."/>
            <person name="Rivas-Marin E."/>
            <person name="Kohn T."/>
            <person name="Peeters S.H."/>
            <person name="Heuer A."/>
            <person name="Rast P."/>
            <person name="Oberbeckmann S."/>
            <person name="Bunk B."/>
            <person name="Jeske O."/>
            <person name="Meyerdierks A."/>
            <person name="Storesund J.E."/>
            <person name="Kallscheuer N."/>
            <person name="Luecker S."/>
            <person name="Lage O.M."/>
            <person name="Pohl T."/>
            <person name="Merkel B.J."/>
            <person name="Hornburger P."/>
            <person name="Mueller R.-W."/>
            <person name="Bruemmer F."/>
            <person name="Labrenz M."/>
            <person name="Spormann A.M."/>
            <person name="Op den Camp H."/>
            <person name="Overmann J."/>
            <person name="Amann R."/>
            <person name="Jetten M.S.M."/>
            <person name="Mascher T."/>
            <person name="Medema M.H."/>
            <person name="Devos D.P."/>
            <person name="Kaster A.-K."/>
            <person name="Ovreas L."/>
            <person name="Rohde M."/>
            <person name="Galperin M.Y."/>
            <person name="Jogler C."/>
        </authorList>
    </citation>
    <scope>NUCLEOTIDE SEQUENCE [LARGE SCALE GENOMIC DNA]</scope>
    <source>
        <strain evidence="1 2">UC8</strain>
    </source>
</reference>
<dbReference type="AlphaFoldDB" id="A0A5B9QL36"/>
<gene>
    <name evidence="1" type="ORF">UC8_02260</name>
</gene>
<name>A0A5B9QL36_9BACT</name>
<organism evidence="1 2">
    <name type="scientific">Roseimaritima ulvae</name>
    <dbReference type="NCBI Taxonomy" id="980254"/>
    <lineage>
        <taxon>Bacteria</taxon>
        <taxon>Pseudomonadati</taxon>
        <taxon>Planctomycetota</taxon>
        <taxon>Planctomycetia</taxon>
        <taxon>Pirellulales</taxon>
        <taxon>Pirellulaceae</taxon>
        <taxon>Roseimaritima</taxon>
    </lineage>
</organism>
<dbReference type="RefSeq" id="WP_084426824.1">
    <property type="nucleotide sequence ID" value="NZ_CP042914.1"/>
</dbReference>
<dbReference type="OrthoDB" id="283632at2"/>
<sequence length="143" mass="15513">MVDGFAKTPRYVLRDGSHPTSPLISQSSSDAQATVIFGFADKPEYDIFLRSSGLALTPYPLVKGYLQNPIALDNGASKLVVLDAASSQQRLLLAATFESVLEAFHLNSEAVAVSHRLVLEKSSSAYRIQRLVNAAFDVTKDQV</sequence>
<evidence type="ECO:0000313" key="2">
    <source>
        <dbReference type="Proteomes" id="UP000325286"/>
    </source>
</evidence>
<dbReference type="EMBL" id="CP042914">
    <property type="protein sequence ID" value="QEG38270.1"/>
    <property type="molecule type" value="Genomic_DNA"/>
</dbReference>
<protein>
    <submittedName>
        <fullName evidence="1">Uncharacterized protein</fullName>
    </submittedName>
</protein>